<protein>
    <submittedName>
        <fullName evidence="2">Jg12985 protein</fullName>
    </submittedName>
</protein>
<comment type="caution">
    <text evidence="2">The sequence shown here is derived from an EMBL/GenBank/DDBJ whole genome shotgun (WGS) entry which is preliminary data.</text>
</comment>
<dbReference type="GO" id="GO:0016020">
    <property type="term" value="C:membrane"/>
    <property type="evidence" value="ECO:0007669"/>
    <property type="project" value="TreeGrafter"/>
</dbReference>
<dbReference type="AlphaFoldDB" id="A0A8S4RVW6"/>
<dbReference type="PANTHER" id="PTHR10174">
    <property type="entry name" value="ALPHA-TOCOPHEROL TRANSFER PROTEIN-RELATED"/>
    <property type="match status" value="1"/>
</dbReference>
<dbReference type="InterPro" id="IPR036273">
    <property type="entry name" value="CRAL/TRIO_N_dom_sf"/>
</dbReference>
<feature type="domain" description="CRAL-TRIO" evidence="1">
    <location>
        <begin position="127"/>
        <end position="277"/>
    </location>
</feature>
<dbReference type="SMART" id="SM01100">
    <property type="entry name" value="CRAL_TRIO_N"/>
    <property type="match status" value="1"/>
</dbReference>
<dbReference type="SUPFAM" id="SSF52087">
    <property type="entry name" value="CRAL/TRIO domain"/>
    <property type="match status" value="1"/>
</dbReference>
<dbReference type="PANTHER" id="PTHR10174:SF234">
    <property type="entry name" value="SD01558P"/>
    <property type="match status" value="1"/>
</dbReference>
<dbReference type="Gene3D" id="1.10.8.20">
    <property type="entry name" value="N-terminal domain of phosphatidylinositol transfer protein sec14p"/>
    <property type="match status" value="1"/>
</dbReference>
<proteinExistence type="predicted"/>
<accession>A0A8S4RVW6</accession>
<dbReference type="PROSITE" id="PS50191">
    <property type="entry name" value="CRAL_TRIO"/>
    <property type="match status" value="1"/>
</dbReference>
<dbReference type="InterPro" id="IPR036865">
    <property type="entry name" value="CRAL-TRIO_dom_sf"/>
</dbReference>
<dbReference type="InterPro" id="IPR011074">
    <property type="entry name" value="CRAL/TRIO_N_dom"/>
</dbReference>
<keyword evidence="3" id="KW-1185">Reference proteome</keyword>
<dbReference type="SUPFAM" id="SSF46938">
    <property type="entry name" value="CRAL/TRIO N-terminal domain"/>
    <property type="match status" value="1"/>
</dbReference>
<dbReference type="Gene3D" id="1.20.5.1200">
    <property type="entry name" value="Alpha-tocopherol transfer"/>
    <property type="match status" value="1"/>
</dbReference>
<organism evidence="2 3">
    <name type="scientific">Pararge aegeria aegeria</name>
    <dbReference type="NCBI Taxonomy" id="348720"/>
    <lineage>
        <taxon>Eukaryota</taxon>
        <taxon>Metazoa</taxon>
        <taxon>Ecdysozoa</taxon>
        <taxon>Arthropoda</taxon>
        <taxon>Hexapoda</taxon>
        <taxon>Insecta</taxon>
        <taxon>Pterygota</taxon>
        <taxon>Neoptera</taxon>
        <taxon>Endopterygota</taxon>
        <taxon>Lepidoptera</taxon>
        <taxon>Glossata</taxon>
        <taxon>Ditrysia</taxon>
        <taxon>Papilionoidea</taxon>
        <taxon>Nymphalidae</taxon>
        <taxon>Satyrinae</taxon>
        <taxon>Satyrini</taxon>
        <taxon>Parargina</taxon>
        <taxon>Pararge</taxon>
    </lineage>
</organism>
<evidence type="ECO:0000313" key="2">
    <source>
        <dbReference type="EMBL" id="CAH2242404.1"/>
    </source>
</evidence>
<dbReference type="OrthoDB" id="7837562at2759"/>
<dbReference type="PRINTS" id="PR00180">
    <property type="entry name" value="CRETINALDHBP"/>
</dbReference>
<dbReference type="Gene3D" id="3.40.525.10">
    <property type="entry name" value="CRAL-TRIO lipid binding domain"/>
    <property type="match status" value="1"/>
</dbReference>
<dbReference type="InterPro" id="IPR001251">
    <property type="entry name" value="CRAL-TRIO_dom"/>
</dbReference>
<gene>
    <name evidence="2" type="primary">jg12985</name>
    <name evidence="2" type="ORF">PAEG_LOCUS18727</name>
</gene>
<name>A0A8S4RVW6_9NEOP</name>
<dbReference type="Proteomes" id="UP000838756">
    <property type="component" value="Unassembled WGS sequence"/>
</dbReference>
<sequence length="307" mass="35994">MWCRVIYFECKSTIMNKIFFEIAFEAELNTKEDPELLALAPELCNENPDTRMLAITELRKMIVERDEVKPHRTDDEYLIRFLRSRDFIIRRAYRLLVRYHEFREQYPALQKGVDLWGLIRTQNVYEGIMLDRPDVGRVSIVRWGQWDPSEVPMEDLLRAGFVGSEIGCRNPKIQILGLTVILDLEGITLRQTAAVTPSVAYQIVSLLGASVPTKIRSCHIINYSWILNTMFYIFKRFIPQGFWSRIFFHGSDIKSLHQHIDPECLPTRYGGTCGNNVSFAVWLQKIKKYRDEQFDREMKALGYIIKE</sequence>
<evidence type="ECO:0000259" key="1">
    <source>
        <dbReference type="PROSITE" id="PS50191"/>
    </source>
</evidence>
<dbReference type="SMART" id="SM00516">
    <property type="entry name" value="SEC14"/>
    <property type="match status" value="1"/>
</dbReference>
<dbReference type="GO" id="GO:1902936">
    <property type="term" value="F:phosphatidylinositol bisphosphate binding"/>
    <property type="evidence" value="ECO:0007669"/>
    <property type="project" value="TreeGrafter"/>
</dbReference>
<dbReference type="EMBL" id="CAKXAJ010025642">
    <property type="protein sequence ID" value="CAH2242404.1"/>
    <property type="molecule type" value="Genomic_DNA"/>
</dbReference>
<dbReference type="CDD" id="cd00170">
    <property type="entry name" value="SEC14"/>
    <property type="match status" value="1"/>
</dbReference>
<dbReference type="Pfam" id="PF00650">
    <property type="entry name" value="CRAL_TRIO"/>
    <property type="match status" value="1"/>
</dbReference>
<reference evidence="2" key="1">
    <citation type="submission" date="2022-03" db="EMBL/GenBank/DDBJ databases">
        <authorList>
            <person name="Lindestad O."/>
        </authorList>
    </citation>
    <scope>NUCLEOTIDE SEQUENCE</scope>
</reference>
<evidence type="ECO:0000313" key="3">
    <source>
        <dbReference type="Proteomes" id="UP000838756"/>
    </source>
</evidence>